<feature type="transmembrane region" description="Helical" evidence="11">
    <location>
        <begin position="104"/>
        <end position="132"/>
    </location>
</feature>
<evidence type="ECO:0000259" key="12">
    <source>
        <dbReference type="PROSITE" id="PS51012"/>
    </source>
</evidence>
<name>A0ABZ2G3F7_9SPHN</name>
<evidence type="ECO:0000313" key="14">
    <source>
        <dbReference type="Proteomes" id="UP001382935"/>
    </source>
</evidence>
<proteinExistence type="inferred from homology"/>
<organism evidence="13 14">
    <name type="scientific">Sphingomonas kaistensis</name>
    <dbReference type="NCBI Taxonomy" id="298708"/>
    <lineage>
        <taxon>Bacteria</taxon>
        <taxon>Pseudomonadati</taxon>
        <taxon>Pseudomonadota</taxon>
        <taxon>Alphaproteobacteria</taxon>
        <taxon>Sphingomonadales</taxon>
        <taxon>Sphingomonadaceae</taxon>
        <taxon>Sphingomonas</taxon>
    </lineage>
</organism>
<evidence type="ECO:0000256" key="4">
    <source>
        <dbReference type="ARBA" id="ARBA00022475"/>
    </source>
</evidence>
<dbReference type="InterPro" id="IPR000412">
    <property type="entry name" value="ABC_2_transport"/>
</dbReference>
<keyword evidence="6 11" id="KW-0812">Transmembrane</keyword>
<gene>
    <name evidence="13" type="ORF">V6R86_07560</name>
</gene>
<evidence type="ECO:0000256" key="2">
    <source>
        <dbReference type="ARBA" id="ARBA00007783"/>
    </source>
</evidence>
<feature type="transmembrane region" description="Helical" evidence="11">
    <location>
        <begin position="34"/>
        <end position="55"/>
    </location>
</feature>
<feature type="transmembrane region" description="Helical" evidence="11">
    <location>
        <begin position="61"/>
        <end position="83"/>
    </location>
</feature>
<dbReference type="PANTHER" id="PTHR30413:SF10">
    <property type="entry name" value="CAPSULE POLYSACCHARIDE EXPORT INNER-MEMBRANE PROTEIN CTRC"/>
    <property type="match status" value="1"/>
</dbReference>
<evidence type="ECO:0000256" key="3">
    <source>
        <dbReference type="ARBA" id="ARBA00022448"/>
    </source>
</evidence>
<reference evidence="13 14" key="1">
    <citation type="submission" date="2024-02" db="EMBL/GenBank/DDBJ databases">
        <title>Full genome sequence of Sphingomonas kaistensis.</title>
        <authorList>
            <person name="Poletto B.L."/>
            <person name="Silva G."/>
            <person name="Galante D."/>
            <person name="Campos K.R."/>
            <person name="Santos M.B.N."/>
            <person name="Sacchi C.T."/>
        </authorList>
    </citation>
    <scope>NUCLEOTIDE SEQUENCE [LARGE SCALE GENOMIC DNA]</scope>
    <source>
        <strain evidence="13 14">MA4R</strain>
    </source>
</reference>
<keyword evidence="14" id="KW-1185">Reference proteome</keyword>
<evidence type="ECO:0000256" key="9">
    <source>
        <dbReference type="ARBA" id="ARBA00023047"/>
    </source>
</evidence>
<keyword evidence="9" id="KW-0625">Polysaccharide transport</keyword>
<evidence type="ECO:0000256" key="11">
    <source>
        <dbReference type="RuleBase" id="RU361157"/>
    </source>
</evidence>
<evidence type="ECO:0000256" key="1">
    <source>
        <dbReference type="ARBA" id="ARBA00004651"/>
    </source>
</evidence>
<evidence type="ECO:0000256" key="5">
    <source>
        <dbReference type="ARBA" id="ARBA00022597"/>
    </source>
</evidence>
<keyword evidence="8 11" id="KW-1133">Transmembrane helix</keyword>
<feature type="transmembrane region" description="Helical" evidence="11">
    <location>
        <begin position="176"/>
        <end position="197"/>
    </location>
</feature>
<evidence type="ECO:0000256" key="8">
    <source>
        <dbReference type="ARBA" id="ARBA00022989"/>
    </source>
</evidence>
<dbReference type="InterPro" id="IPR047817">
    <property type="entry name" value="ABC2_TM_bact-type"/>
</dbReference>
<protein>
    <recommendedName>
        <fullName evidence="11">Transport permease protein</fullName>
    </recommendedName>
</protein>
<dbReference type="InterPro" id="IPR013525">
    <property type="entry name" value="ABC2_TM"/>
</dbReference>
<evidence type="ECO:0000313" key="13">
    <source>
        <dbReference type="EMBL" id="WWM70533.1"/>
    </source>
</evidence>
<feature type="transmembrane region" description="Helical" evidence="11">
    <location>
        <begin position="144"/>
        <end position="164"/>
    </location>
</feature>
<accession>A0ABZ2G3F7</accession>
<dbReference type="Pfam" id="PF01061">
    <property type="entry name" value="ABC2_membrane"/>
    <property type="match status" value="1"/>
</dbReference>
<dbReference type="PANTHER" id="PTHR30413">
    <property type="entry name" value="INNER MEMBRANE TRANSPORT PERMEASE"/>
    <property type="match status" value="1"/>
</dbReference>
<feature type="transmembrane region" description="Helical" evidence="11">
    <location>
        <begin position="228"/>
        <end position="247"/>
    </location>
</feature>
<keyword evidence="3 11" id="KW-0813">Transport</keyword>
<dbReference type="RefSeq" id="WP_338503363.1">
    <property type="nucleotide sequence ID" value="NZ_CP145607.1"/>
</dbReference>
<dbReference type="EMBL" id="CP145607">
    <property type="protein sequence ID" value="WWM70533.1"/>
    <property type="molecule type" value="Genomic_DNA"/>
</dbReference>
<keyword evidence="4 11" id="KW-1003">Cell membrane</keyword>
<dbReference type="PRINTS" id="PR00164">
    <property type="entry name" value="ABC2TRNSPORT"/>
</dbReference>
<comment type="similarity">
    <text evidence="2 11">Belongs to the ABC-2 integral membrane protein family.</text>
</comment>
<evidence type="ECO:0000256" key="7">
    <source>
        <dbReference type="ARBA" id="ARBA00022903"/>
    </source>
</evidence>
<evidence type="ECO:0000256" key="6">
    <source>
        <dbReference type="ARBA" id="ARBA00022692"/>
    </source>
</evidence>
<feature type="domain" description="ABC transmembrane type-2" evidence="12">
    <location>
        <begin position="32"/>
        <end position="253"/>
    </location>
</feature>
<keyword evidence="7" id="KW-0972">Capsule biogenesis/degradation</keyword>
<comment type="subcellular location">
    <subcellularLocation>
        <location evidence="11">Cell inner membrane</location>
        <topology evidence="11">Multi-pass membrane protein</topology>
    </subcellularLocation>
    <subcellularLocation>
        <location evidence="1">Cell membrane</location>
        <topology evidence="1">Multi-pass membrane protein</topology>
    </subcellularLocation>
</comment>
<evidence type="ECO:0000256" key="10">
    <source>
        <dbReference type="ARBA" id="ARBA00023136"/>
    </source>
</evidence>
<dbReference type="Proteomes" id="UP001382935">
    <property type="component" value="Chromosome"/>
</dbReference>
<sequence>MARLAAGWRIQRRVTSALMIRELVTRFGRENIGFLWVMVEPLLFAVLVGIVWRAMKGPEEHGVSVIAFVATGYIPLTLFRHALSRSVRVFSVNGSLLYHRQIKVLDFIFVRFLIEFIGAMMAYLFIAVVLMALGEFPIPTDMGLFFAGWFFYSWFTLALVMVLAPLSEKSDVFEKLMPVATYIMIPFSGTFAMTSWLTPAAQDALWWSPFVHGMEMMRAGIFGGRVNAIYDVSVPIAASLVLTVIGLSMCRRVRRDLVVE</sequence>
<dbReference type="PROSITE" id="PS51012">
    <property type="entry name" value="ABC_TM2"/>
    <property type="match status" value="1"/>
</dbReference>
<keyword evidence="5" id="KW-0762">Sugar transport</keyword>
<keyword evidence="10 11" id="KW-0472">Membrane</keyword>